<reference evidence="1" key="1">
    <citation type="submission" date="2021-04" db="EMBL/GenBank/DDBJ databases">
        <title>Whole genome sequencing of Enterococci isolates from hospitalized patients.</title>
        <authorList>
            <person name="Ogoti B.M."/>
            <person name="Onyambu F.G."/>
        </authorList>
    </citation>
    <scope>NUCLEOTIDE SEQUENCE</scope>
    <source>
        <strain evidence="1">242</strain>
    </source>
</reference>
<name>A0A941FFI1_9BACI</name>
<dbReference type="EMBL" id="JAGTPW010000001">
    <property type="protein sequence ID" value="MBR8643838.1"/>
    <property type="molecule type" value="Genomic_DNA"/>
</dbReference>
<organism evidence="1 2">
    <name type="scientific">Peribacillus frigoritolerans</name>
    <dbReference type="NCBI Taxonomy" id="450367"/>
    <lineage>
        <taxon>Bacteria</taxon>
        <taxon>Bacillati</taxon>
        <taxon>Bacillota</taxon>
        <taxon>Bacilli</taxon>
        <taxon>Bacillales</taxon>
        <taxon>Bacillaceae</taxon>
        <taxon>Peribacillus</taxon>
    </lineage>
</organism>
<dbReference type="Proteomes" id="UP000680045">
    <property type="component" value="Unassembled WGS sequence"/>
</dbReference>
<comment type="caution">
    <text evidence="1">The sequence shown here is derived from an EMBL/GenBank/DDBJ whole genome shotgun (WGS) entry which is preliminary data.</text>
</comment>
<evidence type="ECO:0000313" key="1">
    <source>
        <dbReference type="EMBL" id="MBR8643838.1"/>
    </source>
</evidence>
<dbReference type="AlphaFoldDB" id="A0A941FFI1"/>
<accession>A0A941FFI1</accession>
<gene>
    <name evidence="1" type="ORF">KEH51_00910</name>
</gene>
<evidence type="ECO:0000313" key="2">
    <source>
        <dbReference type="Proteomes" id="UP000680045"/>
    </source>
</evidence>
<sequence>MKDKLEEYFVKEFMNNIGTVEAVNNQLEMWKDNPDIFLELQGLSKLQSRKQPVVKALLSCKNYQDVTTKLIKTVREVVSDQLKRQQTAIVRTLCRDGGLGNYKAGTNYRYTMTDNFYNRSYL</sequence>
<protein>
    <submittedName>
        <fullName evidence="1">Uncharacterized protein</fullName>
    </submittedName>
</protein>
<proteinExistence type="predicted"/>